<reference evidence="1 2" key="1">
    <citation type="submission" date="2015-02" db="EMBL/GenBank/DDBJ databases">
        <title>Improved understanding of the partial-nitritation anammox process through 23 genomes representing the majority of the microbial community.</title>
        <authorList>
            <person name="Speth D.R."/>
            <person name="In T Zandt M."/>
            <person name="Guerrero Cruz S."/>
            <person name="Jetten M.S."/>
            <person name="Dutilh B.E."/>
        </authorList>
    </citation>
    <scope>NUCLEOTIDE SEQUENCE [LARGE SCALE GENOMIC DNA]</scope>
    <source>
        <strain evidence="1">OLB20</strain>
    </source>
</reference>
<sequence>MKTAVFHSGRDAKLRKGLMAYSIVLLGGLFVAVASLLFAGSADAAIVDRGITCSGAGGSGASCNVLGHPQNVNHMFGCYNFGSGFKCYEVPVEYVKPGLPGCYMDTSGNWHASCGCNVSACEDACRAAHAGQPGTYTHPGTCSGCGQNFTCGCTITPTVTPPVSTPPQGCPSTQARFLVGDSGLVQSGSFNIDEVPPFQYSVLINGDVNQKFQGNVRLTGPFGSREHNNGNTRDVPTPYQAGTYRLEARFNGELCDSAQVQLRNIQITNLQCWETGCNDAGKQCAPGSGLVCQNNRCVNPDYPNNSDCKPDVELECWETGCSIQGNSCADGLECQNDRCVNPQYPNSETCEAVPGITLEKVAVNGSGPYNIGQTIPFRIVITNTGQTTYTAINFVDTYNTARLDLIRIVNLNNNQDVTGNFTVNRTLGRITANDLTSFMGDLGPGQTFRLRFDFRALTATSQTCNDVSIQPNGGDWMDDEACVSVNQPPPTDL</sequence>
<protein>
    <recommendedName>
        <fullName evidence="3">DUF11 domain-containing protein</fullName>
    </recommendedName>
</protein>
<accession>A0A136LX48</accession>
<dbReference type="EMBL" id="JYNZ01000004">
    <property type="protein sequence ID" value="KXK26228.1"/>
    <property type="molecule type" value="Genomic_DNA"/>
</dbReference>
<evidence type="ECO:0008006" key="3">
    <source>
        <dbReference type="Google" id="ProtNLM"/>
    </source>
</evidence>
<dbReference type="Proteomes" id="UP000070457">
    <property type="component" value="Unassembled WGS sequence"/>
</dbReference>
<evidence type="ECO:0000313" key="1">
    <source>
        <dbReference type="EMBL" id="KXK26228.1"/>
    </source>
</evidence>
<dbReference type="AlphaFoldDB" id="A0A136LX48"/>
<evidence type="ECO:0000313" key="2">
    <source>
        <dbReference type="Proteomes" id="UP000070457"/>
    </source>
</evidence>
<dbReference type="STRING" id="1617426.TR69_WS6001001223"/>
<proteinExistence type="predicted"/>
<name>A0A136LX48_9BACT</name>
<gene>
    <name evidence="1" type="ORF">TR69_WS6001001223</name>
</gene>
<comment type="caution">
    <text evidence="1">The sequence shown here is derived from an EMBL/GenBank/DDBJ whole genome shotgun (WGS) entry which is preliminary data.</text>
</comment>
<organism evidence="1 2">
    <name type="scientific">candidate division WS6 bacterium OLB20</name>
    <dbReference type="NCBI Taxonomy" id="1617426"/>
    <lineage>
        <taxon>Bacteria</taxon>
        <taxon>Candidatus Dojkabacteria</taxon>
    </lineage>
</organism>